<dbReference type="GeneID" id="94349748"/>
<organism evidence="4 5">
    <name type="scientific">Bremia lactucae</name>
    <name type="common">Lettuce downy mildew</name>
    <dbReference type="NCBI Taxonomy" id="4779"/>
    <lineage>
        <taxon>Eukaryota</taxon>
        <taxon>Sar</taxon>
        <taxon>Stramenopiles</taxon>
        <taxon>Oomycota</taxon>
        <taxon>Peronosporomycetes</taxon>
        <taxon>Peronosporales</taxon>
        <taxon>Peronosporaceae</taxon>
        <taxon>Bremia</taxon>
    </lineage>
</organism>
<dbReference type="KEGG" id="blac:94349748"/>
<evidence type="ECO:0000313" key="5">
    <source>
        <dbReference type="Proteomes" id="UP000294530"/>
    </source>
</evidence>
<proteinExistence type="predicted"/>
<feature type="region of interest" description="Disordered" evidence="1">
    <location>
        <begin position="195"/>
        <end position="406"/>
    </location>
</feature>
<dbReference type="AlphaFoldDB" id="A0A976FJC3"/>
<protein>
    <submittedName>
        <fullName evidence="4">Uncharacterized protein</fullName>
    </submittedName>
</protein>
<dbReference type="EMBL" id="SHOA02000005">
    <property type="protein sequence ID" value="TDH67671.1"/>
    <property type="molecule type" value="Genomic_DNA"/>
</dbReference>
<feature type="chain" id="PRO_5038278308" evidence="2">
    <location>
        <begin position="24"/>
        <end position="406"/>
    </location>
</feature>
<accession>A0A976FJC3</accession>
<sequence length="406" mass="43304">MVFSTSLFALIAVVAPGANYVKAHGFINDPKPTWKNKETSEWVVQIPPFWKGPWDEAKGDDGLLALFKELAPANNFKDLRSLFDGNPEFGEECGYTDPKGTPVDPPSNGAATLSRGIVHAGSCEIWLDDKLVLRNDDCQSAYGDGTQQTTTVFKPVDYSSCAAGGCLLRFYWLALQKLDGKTVWQAYKNCIPLTGPAGGGGAGTSKNTKSGAESEPLQKTYSDDDLTQTAGDTAEQSDIPSTGDPSSKKTDSDSQIKDKSKKEGESDYEKEDSSEKDGDSDSKKEDLSKKDGDSDSSKDDAAKKDGDSDSTKEDLSKKDDDSDPKESDLSKEDGDSDSNKSPQVGGDSDPMKLDTPSTGGSNTPPSYGNSDPPSSNPAPENPSSDTPDVTPAPAPSSKCTGRRRRF</sequence>
<comment type="caution">
    <text evidence="4">The sequence shown here is derived from an EMBL/GenBank/DDBJ whole genome shotgun (WGS) entry which is preliminary data.</text>
</comment>
<evidence type="ECO:0000256" key="2">
    <source>
        <dbReference type="SAM" id="SignalP"/>
    </source>
</evidence>
<reference evidence="4 5" key="1">
    <citation type="journal article" date="2021" name="Genome Biol.">
        <title>AFLAP: assembly-free linkage analysis pipeline using k-mers from genome sequencing data.</title>
        <authorList>
            <person name="Fletcher K."/>
            <person name="Zhang L."/>
            <person name="Gil J."/>
            <person name="Han R."/>
            <person name="Cavanaugh K."/>
            <person name="Michelmore R."/>
        </authorList>
    </citation>
    <scope>NUCLEOTIDE SEQUENCE [LARGE SCALE GENOMIC DNA]</scope>
    <source>
        <strain evidence="4 5">SF5</strain>
    </source>
</reference>
<dbReference type="Proteomes" id="UP000294530">
    <property type="component" value="Unassembled WGS sequence"/>
</dbReference>
<feature type="compositionally biased region" description="Basic and acidic residues" evidence="1">
    <location>
        <begin position="246"/>
        <end position="333"/>
    </location>
</feature>
<keyword evidence="2" id="KW-0732">Signal</keyword>
<evidence type="ECO:0000313" key="3">
    <source>
        <dbReference type="EMBL" id="TDH67670.1"/>
    </source>
</evidence>
<keyword evidence="5" id="KW-1185">Reference proteome</keyword>
<evidence type="ECO:0000313" key="4">
    <source>
        <dbReference type="EMBL" id="TDH67671.1"/>
    </source>
</evidence>
<feature type="compositionally biased region" description="Polar residues" evidence="1">
    <location>
        <begin position="227"/>
        <end position="245"/>
    </location>
</feature>
<dbReference type="OrthoDB" id="164290at2759"/>
<feature type="compositionally biased region" description="Polar residues" evidence="1">
    <location>
        <begin position="355"/>
        <end position="368"/>
    </location>
</feature>
<name>A0A976FJC3_BRELC</name>
<dbReference type="EMBL" id="SHOA02000005">
    <property type="protein sequence ID" value="TDH67670.1"/>
    <property type="molecule type" value="Genomic_DNA"/>
</dbReference>
<gene>
    <name evidence="3" type="ORF">CCR75_006003</name>
    <name evidence="4" type="ORF">CCR75_006005</name>
</gene>
<evidence type="ECO:0000256" key="1">
    <source>
        <dbReference type="SAM" id="MobiDB-lite"/>
    </source>
</evidence>
<feature type="signal peptide" evidence="2">
    <location>
        <begin position="1"/>
        <end position="23"/>
    </location>
</feature>
<dbReference type="RefSeq" id="XP_067817169.1">
    <property type="nucleotide sequence ID" value="XM_067964077.1"/>
</dbReference>
<reference evidence="4" key="2">
    <citation type="submission" date="2021-07" db="EMBL/GenBank/DDBJ databases">
        <authorList>
            <person name="Fletcher K."/>
        </authorList>
    </citation>
    <scope>NUCLEOTIDE SEQUENCE</scope>
    <source>
        <strain evidence="4">SF5</strain>
    </source>
</reference>